<dbReference type="AlphaFoldDB" id="A0A8S9KD40"/>
<accession>A0A8S9KD40</accession>
<reference evidence="1" key="1">
    <citation type="submission" date="2019-12" db="EMBL/GenBank/DDBJ databases">
        <title>Genome sequencing and annotation of Brassica cretica.</title>
        <authorList>
            <person name="Studholme D.J."/>
            <person name="Sarris P.F."/>
        </authorList>
    </citation>
    <scope>NUCLEOTIDE SEQUENCE</scope>
    <source>
        <strain evidence="2">PFS-001/15</strain>
        <strain evidence="1">PFS-102/07</strain>
        <tissue evidence="1">Leaf</tissue>
    </source>
</reference>
<dbReference type="Proteomes" id="UP000712281">
    <property type="component" value="Unassembled WGS sequence"/>
</dbReference>
<gene>
    <name evidence="2" type="ORF">F2Q68_00039407</name>
    <name evidence="1" type="ORF">F2Q70_00038741</name>
</gene>
<evidence type="ECO:0000313" key="2">
    <source>
        <dbReference type="EMBL" id="KAF2620995.1"/>
    </source>
</evidence>
<sequence length="60" mass="6911">MASQTFSCRGHERSFSIFLLFVGVKSSIKIPHVRYNETHPNENRGYGTLNVTIYGDYFHS</sequence>
<dbReference type="EMBL" id="QGKW02000007">
    <property type="protein sequence ID" value="KAF2620995.1"/>
    <property type="molecule type" value="Genomic_DNA"/>
</dbReference>
<comment type="caution">
    <text evidence="1">The sequence shown here is derived from an EMBL/GenBank/DDBJ whole genome shotgun (WGS) entry which is preliminary data.</text>
</comment>
<organism evidence="1">
    <name type="scientific">Brassica cretica</name>
    <name type="common">Mustard</name>
    <dbReference type="NCBI Taxonomy" id="69181"/>
    <lineage>
        <taxon>Eukaryota</taxon>
        <taxon>Viridiplantae</taxon>
        <taxon>Streptophyta</taxon>
        <taxon>Embryophyta</taxon>
        <taxon>Tracheophyta</taxon>
        <taxon>Spermatophyta</taxon>
        <taxon>Magnoliopsida</taxon>
        <taxon>eudicotyledons</taxon>
        <taxon>Gunneridae</taxon>
        <taxon>Pentapetalae</taxon>
        <taxon>rosids</taxon>
        <taxon>malvids</taxon>
        <taxon>Brassicales</taxon>
        <taxon>Brassicaceae</taxon>
        <taxon>Brassiceae</taxon>
        <taxon>Brassica</taxon>
    </lineage>
</organism>
<evidence type="ECO:0000313" key="1">
    <source>
        <dbReference type="EMBL" id="KAF2591448.1"/>
    </source>
</evidence>
<dbReference type="EMBL" id="QGKY02000190">
    <property type="protein sequence ID" value="KAF2591448.1"/>
    <property type="molecule type" value="Genomic_DNA"/>
</dbReference>
<proteinExistence type="predicted"/>
<protein>
    <submittedName>
        <fullName evidence="1">Uncharacterized protein</fullName>
    </submittedName>
</protein>
<name>A0A8S9KD40_BRACR</name>